<keyword evidence="2" id="KW-0472">Membrane</keyword>
<dbReference type="Proteomes" id="UP001195483">
    <property type="component" value="Unassembled WGS sequence"/>
</dbReference>
<gene>
    <name evidence="4" type="ORF">CHS0354_000776</name>
</gene>
<evidence type="ECO:0000313" key="4">
    <source>
        <dbReference type="EMBL" id="KAK3605108.1"/>
    </source>
</evidence>
<feature type="domain" description="Bacterial surface antigen (D15)" evidence="3">
    <location>
        <begin position="155"/>
        <end position="397"/>
    </location>
</feature>
<dbReference type="Pfam" id="PF01103">
    <property type="entry name" value="Omp85"/>
    <property type="match status" value="1"/>
</dbReference>
<dbReference type="InterPro" id="IPR000184">
    <property type="entry name" value="Bac_surfAg_D15"/>
</dbReference>
<evidence type="ECO:0000259" key="3">
    <source>
        <dbReference type="Pfam" id="PF01103"/>
    </source>
</evidence>
<protein>
    <recommendedName>
        <fullName evidence="3">Bacterial surface antigen (D15) domain-containing protein</fullName>
    </recommendedName>
</protein>
<organism evidence="4 5">
    <name type="scientific">Potamilus streckersoni</name>
    <dbReference type="NCBI Taxonomy" id="2493646"/>
    <lineage>
        <taxon>Eukaryota</taxon>
        <taxon>Metazoa</taxon>
        <taxon>Spiralia</taxon>
        <taxon>Lophotrochozoa</taxon>
        <taxon>Mollusca</taxon>
        <taxon>Bivalvia</taxon>
        <taxon>Autobranchia</taxon>
        <taxon>Heteroconchia</taxon>
        <taxon>Palaeoheterodonta</taxon>
        <taxon>Unionida</taxon>
        <taxon>Unionoidea</taxon>
        <taxon>Unionidae</taxon>
        <taxon>Ambleminae</taxon>
        <taxon>Lampsilini</taxon>
        <taxon>Potamilus</taxon>
    </lineage>
</organism>
<evidence type="ECO:0000256" key="1">
    <source>
        <dbReference type="ARBA" id="ARBA00004370"/>
    </source>
</evidence>
<comment type="caution">
    <text evidence="4">The sequence shown here is derived from an EMBL/GenBank/DDBJ whole genome shotgun (WGS) entry which is preliminary data.</text>
</comment>
<comment type="subcellular location">
    <subcellularLocation>
        <location evidence="1">Membrane</location>
    </subcellularLocation>
</comment>
<accession>A0AAE0T8F7</accession>
<evidence type="ECO:0000313" key="5">
    <source>
        <dbReference type="Proteomes" id="UP001195483"/>
    </source>
</evidence>
<dbReference type="AlphaFoldDB" id="A0AAE0T8F7"/>
<dbReference type="Gene3D" id="3.10.20.310">
    <property type="entry name" value="membrane protein fhac"/>
    <property type="match status" value="1"/>
</dbReference>
<reference evidence="4" key="2">
    <citation type="journal article" date="2021" name="Genome Biol. Evol.">
        <title>Developing a high-quality reference genome for a parasitic bivalve with doubly uniparental inheritance (Bivalvia: Unionida).</title>
        <authorList>
            <person name="Smith C.H."/>
        </authorList>
    </citation>
    <scope>NUCLEOTIDE SEQUENCE</scope>
    <source>
        <strain evidence="4">CHS0354</strain>
        <tissue evidence="4">Mantle</tissue>
    </source>
</reference>
<reference evidence="4" key="1">
    <citation type="journal article" date="2021" name="Genome Biol. Evol.">
        <title>A High-Quality Reference Genome for a Parasitic Bivalve with Doubly Uniparental Inheritance (Bivalvia: Unionida).</title>
        <authorList>
            <person name="Smith C.H."/>
        </authorList>
    </citation>
    <scope>NUCLEOTIDE SEQUENCE</scope>
    <source>
        <strain evidence="4">CHS0354</strain>
    </source>
</reference>
<dbReference type="EMBL" id="JAEAOA010000085">
    <property type="protein sequence ID" value="KAK3605108.1"/>
    <property type="molecule type" value="Genomic_DNA"/>
</dbReference>
<evidence type="ECO:0000256" key="2">
    <source>
        <dbReference type="ARBA" id="ARBA00023136"/>
    </source>
</evidence>
<sequence>MDWLTESFGKRGFPFVEIDIDDIVGVKGEKGQDSLQNKITLRVKKGKLVIIDSIEAKAVRGTKSYVLLRELQLSKGRWNEIKLSESLARIRKVNFIESAEQPALYLLHSRSDTDFVFIEFKVKEKPSAVFDGMLGYEPKSNNIGLFGNASLLLRNLFGTGRELYFDWRGQEQRQEATLTYHEPWLFGFPLHIGFEGHVDLRDTLFSLLEVKLKARWQVNDLLTLSIKGDWQGVNPVGSQRVGQFTTSNILSGVEAVFDSRDRTMNTRSGTSLGRGNEVLVQKINVHGECFFRLADQLVLALGLSSALMFTEKFSYNQLIPFGGVKNLRGYRNDEFWVDKYVLGIVEFRLLISEKTNLFLFYNAAYFSTPFVLGYSLLGEYFRQGFGLGLTFEVGLSGLLGKISYAVGEFRSDIGETLLNGKLHVNMIIDF</sequence>
<proteinExistence type="predicted"/>
<reference evidence="4" key="3">
    <citation type="submission" date="2023-05" db="EMBL/GenBank/DDBJ databases">
        <authorList>
            <person name="Smith C.H."/>
        </authorList>
    </citation>
    <scope>NUCLEOTIDE SEQUENCE</scope>
    <source>
        <strain evidence="4">CHS0354</strain>
        <tissue evidence="4">Mantle</tissue>
    </source>
</reference>
<dbReference type="Gene3D" id="2.40.160.50">
    <property type="entry name" value="membrane protein fhac: a member of the omp85/tpsb transporter family"/>
    <property type="match status" value="1"/>
</dbReference>
<name>A0AAE0T8F7_9BIVA</name>
<keyword evidence="5" id="KW-1185">Reference proteome</keyword>
<dbReference type="GO" id="GO:0019867">
    <property type="term" value="C:outer membrane"/>
    <property type="evidence" value="ECO:0007669"/>
    <property type="project" value="InterPro"/>
</dbReference>